<dbReference type="STRING" id="994479.GCA_000194155_05096"/>
<keyword evidence="2" id="KW-1185">Reference proteome</keyword>
<accession>A0A2N3Y7L9</accession>
<dbReference type="OrthoDB" id="5186671at2"/>
<dbReference type="Proteomes" id="UP000233786">
    <property type="component" value="Unassembled WGS sequence"/>
</dbReference>
<comment type="caution">
    <text evidence="1">The sequence shown here is derived from an EMBL/GenBank/DDBJ whole genome shotgun (WGS) entry which is preliminary data.</text>
</comment>
<dbReference type="SUPFAM" id="SSF52540">
    <property type="entry name" value="P-loop containing nucleoside triphosphate hydrolases"/>
    <property type="match status" value="1"/>
</dbReference>
<dbReference type="AlphaFoldDB" id="A0A2N3Y7L9"/>
<evidence type="ECO:0000313" key="2">
    <source>
        <dbReference type="Proteomes" id="UP000233786"/>
    </source>
</evidence>
<evidence type="ECO:0008006" key="3">
    <source>
        <dbReference type="Google" id="ProtNLM"/>
    </source>
</evidence>
<name>A0A2N3Y7L9_SACSN</name>
<dbReference type="Gene3D" id="3.40.50.300">
    <property type="entry name" value="P-loop containing nucleotide triphosphate hydrolases"/>
    <property type="match status" value="1"/>
</dbReference>
<proteinExistence type="predicted"/>
<sequence length="209" mass="23072">MHVRPISPELLAAEVVERIDALPGRWARVAVDGAPAADTGDFAEALVEPLRSLGREVARVRTADYLRPASLRLEHGHEDPDSFYESWFDFKALAREVLNPLSPSGSGQVLPAFWDAEADRSPRLPRTTLPERGVAIVDGPLLLGAGLAFDFAVHLWLPQAALERRTPEPDRWTLPAFRRYAGEVGPERLADYVARVDRPGRPAVIDSLD</sequence>
<evidence type="ECO:0000313" key="1">
    <source>
        <dbReference type="EMBL" id="PKW18942.1"/>
    </source>
</evidence>
<reference evidence="1" key="1">
    <citation type="submission" date="2017-12" db="EMBL/GenBank/DDBJ databases">
        <title>Sequencing the genomes of 1000 Actinobacteria strains.</title>
        <authorList>
            <person name="Klenk H.-P."/>
        </authorList>
    </citation>
    <scope>NUCLEOTIDE SEQUENCE [LARGE SCALE GENOMIC DNA]</scope>
    <source>
        <strain evidence="1">DSM 44228</strain>
    </source>
</reference>
<dbReference type="InterPro" id="IPR027417">
    <property type="entry name" value="P-loop_NTPase"/>
</dbReference>
<organism evidence="1 2">
    <name type="scientific">Saccharopolyspora spinosa</name>
    <dbReference type="NCBI Taxonomy" id="60894"/>
    <lineage>
        <taxon>Bacteria</taxon>
        <taxon>Bacillati</taxon>
        <taxon>Actinomycetota</taxon>
        <taxon>Actinomycetes</taxon>
        <taxon>Pseudonocardiales</taxon>
        <taxon>Pseudonocardiaceae</taxon>
        <taxon>Saccharopolyspora</taxon>
    </lineage>
</organism>
<protein>
    <recommendedName>
        <fullName evidence="3">Uridine kinase</fullName>
    </recommendedName>
</protein>
<gene>
    <name evidence="1" type="ORF">A8926_7081</name>
</gene>
<dbReference type="EMBL" id="PJNB01000001">
    <property type="protein sequence ID" value="PKW18942.1"/>
    <property type="molecule type" value="Genomic_DNA"/>
</dbReference>
<dbReference type="RefSeq" id="WP_010310635.1">
    <property type="nucleotide sequence ID" value="NZ_CP061007.1"/>
</dbReference>